<keyword evidence="1" id="KW-1133">Transmembrane helix</keyword>
<evidence type="ECO:0000256" key="1">
    <source>
        <dbReference type="SAM" id="Phobius"/>
    </source>
</evidence>
<feature type="transmembrane region" description="Helical" evidence="1">
    <location>
        <begin position="85"/>
        <end position="109"/>
    </location>
</feature>
<feature type="transmembrane region" description="Helical" evidence="1">
    <location>
        <begin position="121"/>
        <end position="145"/>
    </location>
</feature>
<dbReference type="AlphaFoldDB" id="A0ABD6QC62"/>
<protein>
    <submittedName>
        <fullName evidence="2">Uncharacterized protein</fullName>
    </submittedName>
</protein>
<feature type="transmembrane region" description="Helical" evidence="1">
    <location>
        <begin position="44"/>
        <end position="65"/>
    </location>
</feature>
<feature type="transmembrane region" description="Helical" evidence="1">
    <location>
        <begin position="12"/>
        <end position="32"/>
    </location>
</feature>
<gene>
    <name evidence="2" type="ORF">A5742_14535</name>
</gene>
<sequence>MYSRDRARIQLGIWVLTAAAPLLAFYGAALSYQVRRTVGDSPLATAQSLVAACLILEFIFPQLIWQTNAFRTDRDPVTLLMFHDLGWLLYMGVVGTAMVQMGICAVVILSDQRPQPLIPRWVAYVCAWAAFGVAGGSLCVFTQFGPVAWDGIIAFWLLAVSFFIWMTAMSWSMIAATSRFNHVEAQVI</sequence>
<comment type="caution">
    <text evidence="2">The sequence shown here is derived from an EMBL/GenBank/DDBJ whole genome shotgun (WGS) entry which is preliminary data.</text>
</comment>
<feature type="transmembrane region" description="Helical" evidence="1">
    <location>
        <begin position="151"/>
        <end position="171"/>
    </location>
</feature>
<evidence type="ECO:0000313" key="3">
    <source>
        <dbReference type="Proteomes" id="UP000187001"/>
    </source>
</evidence>
<keyword evidence="1" id="KW-0812">Transmembrane</keyword>
<dbReference type="Proteomes" id="UP000187001">
    <property type="component" value="Unassembled WGS sequence"/>
</dbReference>
<accession>A0ABD6QC62</accession>
<evidence type="ECO:0000313" key="2">
    <source>
        <dbReference type="EMBL" id="OMC33111.1"/>
    </source>
</evidence>
<dbReference type="EMBL" id="MBER01000181">
    <property type="protein sequence ID" value="OMC33111.1"/>
    <property type="molecule type" value="Genomic_DNA"/>
</dbReference>
<organism evidence="2 3">
    <name type="scientific">Mycolicibacterium fortuitum</name>
    <name type="common">Mycobacterium fortuitum</name>
    <dbReference type="NCBI Taxonomy" id="1766"/>
    <lineage>
        <taxon>Bacteria</taxon>
        <taxon>Bacillati</taxon>
        <taxon>Actinomycetota</taxon>
        <taxon>Actinomycetes</taxon>
        <taxon>Mycobacteriales</taxon>
        <taxon>Mycobacteriaceae</taxon>
        <taxon>Mycolicibacterium</taxon>
    </lineage>
</organism>
<reference evidence="2 3" key="1">
    <citation type="submission" date="2016-07" db="EMBL/GenBank/DDBJ databases">
        <authorList>
            <person name="Sutton G."/>
            <person name="Brinkac L."/>
            <person name="Sanka R."/>
            <person name="Adams M."/>
            <person name="Lau E."/>
            <person name="Kumar A."/>
            <person name="Macaden R."/>
        </authorList>
    </citation>
    <scope>NUCLEOTIDE SEQUENCE [LARGE SCALE GENOMIC DNA]</scope>
    <source>
        <strain evidence="2 3">GA-0871</strain>
    </source>
</reference>
<keyword evidence="1" id="KW-0472">Membrane</keyword>
<name>A0ABD6QC62_MYCFO</name>
<proteinExistence type="predicted"/>